<dbReference type="GO" id="GO:0009897">
    <property type="term" value="C:external side of plasma membrane"/>
    <property type="evidence" value="ECO:0007669"/>
    <property type="project" value="Ensembl"/>
</dbReference>
<dbReference type="GO" id="GO:0030336">
    <property type="term" value="P:negative regulation of cell migration"/>
    <property type="evidence" value="ECO:0007669"/>
    <property type="project" value="Ensembl"/>
</dbReference>
<dbReference type="GO" id="GO:0097084">
    <property type="term" value="P:vascular associated smooth muscle cell development"/>
    <property type="evidence" value="ECO:0007669"/>
    <property type="project" value="Ensembl"/>
</dbReference>
<evidence type="ECO:0000256" key="2">
    <source>
        <dbReference type="ARBA" id="ARBA00022475"/>
    </source>
</evidence>
<keyword evidence="8" id="KW-0325">Glycoprotein</keyword>
<keyword evidence="6 10" id="KW-0472">Membrane</keyword>
<dbReference type="Bgee" id="ENSCPOG00000000436">
    <property type="expression patterns" value="Expressed in adult mammalian kidney and 13 other cell types or tissues"/>
</dbReference>
<reference evidence="14" key="1">
    <citation type="journal article" date="2011" name="Nature">
        <title>A high-resolution map of human evolutionary constraint using 29 mammals.</title>
        <authorList>
            <person name="Lindblad-Toh K."/>
            <person name="Garber M."/>
            <person name="Zuk O."/>
            <person name="Lin M.F."/>
            <person name="Parker B.J."/>
            <person name="Washietl S."/>
            <person name="Kheradpour P."/>
            <person name="Ernst J."/>
            <person name="Jordan G."/>
            <person name="Mauceli E."/>
            <person name="Ward L.D."/>
            <person name="Lowe C.B."/>
            <person name="Holloway A.K."/>
            <person name="Clamp M."/>
            <person name="Gnerre S."/>
            <person name="Alfoldi J."/>
            <person name="Beal K."/>
            <person name="Chang J."/>
            <person name="Clawson H."/>
            <person name="Cuff J."/>
            <person name="Di Palma F."/>
            <person name="Fitzgerald S."/>
            <person name="Flicek P."/>
            <person name="Guttman M."/>
            <person name="Hubisz M.J."/>
            <person name="Jaffe D.B."/>
            <person name="Jungreis I."/>
            <person name="Kent W.J."/>
            <person name="Kostka D."/>
            <person name="Lara M."/>
            <person name="Martins A.L."/>
            <person name="Massingham T."/>
            <person name="Moltke I."/>
            <person name="Raney B.J."/>
            <person name="Rasmussen M.D."/>
            <person name="Robinson J."/>
            <person name="Stark A."/>
            <person name="Vilella A.J."/>
            <person name="Wen J."/>
            <person name="Xie X."/>
            <person name="Zody M.C."/>
            <person name="Baldwin J."/>
            <person name="Bloom T."/>
            <person name="Chin C.W."/>
            <person name="Heiman D."/>
            <person name="Nicol R."/>
            <person name="Nusbaum C."/>
            <person name="Young S."/>
            <person name="Wilkinson J."/>
            <person name="Worley K.C."/>
            <person name="Kovar C.L."/>
            <person name="Muzny D.M."/>
            <person name="Gibbs R.A."/>
            <person name="Cree A."/>
            <person name="Dihn H.H."/>
            <person name="Fowler G."/>
            <person name="Jhangiani S."/>
            <person name="Joshi V."/>
            <person name="Lee S."/>
            <person name="Lewis L.R."/>
            <person name="Nazareth L.V."/>
            <person name="Okwuonu G."/>
            <person name="Santibanez J."/>
            <person name="Warren W.C."/>
            <person name="Mardis E.R."/>
            <person name="Weinstock G.M."/>
            <person name="Wilson R.K."/>
            <person name="Delehaunty K."/>
            <person name="Dooling D."/>
            <person name="Fronik C."/>
            <person name="Fulton L."/>
            <person name="Fulton B."/>
            <person name="Graves T."/>
            <person name="Minx P."/>
            <person name="Sodergren E."/>
            <person name="Birney E."/>
            <person name="Margulies E.H."/>
            <person name="Herrero J."/>
            <person name="Green E.D."/>
            <person name="Haussler D."/>
            <person name="Siepel A."/>
            <person name="Goldman N."/>
            <person name="Pollard K.S."/>
            <person name="Pedersen J.S."/>
            <person name="Lander E.S."/>
            <person name="Kellis M."/>
        </authorList>
    </citation>
    <scope>NUCLEOTIDE SEQUENCE [LARGE SCALE GENOMIC DNA]</scope>
    <source>
        <strain evidence="14">2N</strain>
    </source>
</reference>
<dbReference type="PANTHER" id="PTHR14002">
    <property type="entry name" value="ENDOGLIN/TGF-BETA RECEPTOR TYPE III"/>
    <property type="match status" value="1"/>
</dbReference>
<evidence type="ECO:0000256" key="3">
    <source>
        <dbReference type="ARBA" id="ARBA00022692"/>
    </source>
</evidence>
<dbReference type="GO" id="GO:0050431">
    <property type="term" value="F:transforming growth factor beta binding"/>
    <property type="evidence" value="ECO:0007669"/>
    <property type="project" value="Ensembl"/>
</dbReference>
<evidence type="ECO:0000259" key="12">
    <source>
        <dbReference type="Pfam" id="PF26060"/>
    </source>
</evidence>
<dbReference type="GO" id="GO:0005114">
    <property type="term" value="F:type II transforming growth factor beta receptor binding"/>
    <property type="evidence" value="ECO:0007669"/>
    <property type="project" value="Ensembl"/>
</dbReference>
<dbReference type="eggNOG" id="ENOG502RZQ9">
    <property type="taxonomic scope" value="Eukaryota"/>
</dbReference>
<protein>
    <submittedName>
        <fullName evidence="13">Endoglin</fullName>
    </submittedName>
</protein>
<dbReference type="GO" id="GO:0045944">
    <property type="term" value="P:positive regulation of transcription by RNA polymerase II"/>
    <property type="evidence" value="ECO:0007669"/>
    <property type="project" value="Ensembl"/>
</dbReference>
<dbReference type="GO" id="GO:0030513">
    <property type="term" value="P:positive regulation of BMP signaling pathway"/>
    <property type="evidence" value="ECO:0007669"/>
    <property type="project" value="Ensembl"/>
</dbReference>
<accession>H0UTY1</accession>
<dbReference type="GO" id="GO:0055009">
    <property type="term" value="P:atrial cardiac muscle tissue morphogenesis"/>
    <property type="evidence" value="ECO:0007669"/>
    <property type="project" value="Ensembl"/>
</dbReference>
<dbReference type="GO" id="GO:0036122">
    <property type="term" value="F:BMP binding"/>
    <property type="evidence" value="ECO:0007669"/>
    <property type="project" value="Ensembl"/>
</dbReference>
<dbReference type="KEGG" id="cpoc:100725576"/>
<keyword evidence="5 10" id="KW-1133">Transmembrane helix</keyword>
<dbReference type="HOGENOM" id="CLU_027805_0_0_1"/>
<dbReference type="GO" id="GO:0003273">
    <property type="term" value="P:cell migration involved in endocardial cushion formation"/>
    <property type="evidence" value="ECO:0007669"/>
    <property type="project" value="Ensembl"/>
</dbReference>
<dbReference type="EMBL" id="AAKN02030235">
    <property type="status" value="NOT_ANNOTATED_CDS"/>
    <property type="molecule type" value="Genomic_DNA"/>
</dbReference>
<dbReference type="GO" id="GO:0016604">
    <property type="term" value="C:nuclear body"/>
    <property type="evidence" value="ECO:0007669"/>
    <property type="project" value="Ensembl"/>
</dbReference>
<feature type="region of interest" description="Disordered" evidence="9">
    <location>
        <begin position="622"/>
        <end position="653"/>
    </location>
</feature>
<dbReference type="GeneTree" id="ENSGT00530000063861"/>
<dbReference type="GO" id="GO:1905007">
    <property type="term" value="P:positive regulation of epithelial to mesenchymal transition involved in endocardial cushion formation"/>
    <property type="evidence" value="ECO:0007669"/>
    <property type="project" value="Ensembl"/>
</dbReference>
<dbReference type="GO" id="GO:0030546">
    <property type="term" value="F:signaling receptor activator activity"/>
    <property type="evidence" value="ECO:0007669"/>
    <property type="project" value="Ensembl"/>
</dbReference>
<evidence type="ECO:0000256" key="10">
    <source>
        <dbReference type="SAM" id="Phobius"/>
    </source>
</evidence>
<dbReference type="PROSITE" id="PS51257">
    <property type="entry name" value="PROKAR_LIPOPROTEIN"/>
    <property type="match status" value="1"/>
</dbReference>
<keyword evidence="4 11" id="KW-0732">Signal</keyword>
<gene>
    <name evidence="13" type="primary">ENG</name>
</gene>
<dbReference type="GO" id="GO:0022009">
    <property type="term" value="P:central nervous system vasculogenesis"/>
    <property type="evidence" value="ECO:0007669"/>
    <property type="project" value="Ensembl"/>
</dbReference>
<proteinExistence type="predicted"/>
<dbReference type="InParanoid" id="H0UTY1"/>
<feature type="chain" id="PRO_5011556749" evidence="11">
    <location>
        <begin position="26"/>
        <end position="653"/>
    </location>
</feature>
<dbReference type="GO" id="GO:0045766">
    <property type="term" value="P:positive regulation of angiogenesis"/>
    <property type="evidence" value="ECO:0007669"/>
    <property type="project" value="Ensembl"/>
</dbReference>
<dbReference type="OMA" id="QCEIPRE"/>
<dbReference type="GO" id="GO:1905222">
    <property type="term" value="P:atrioventricular canal morphogenesis"/>
    <property type="evidence" value="ECO:0007669"/>
    <property type="project" value="Ensembl"/>
</dbReference>
<comment type="subcellular location">
    <subcellularLocation>
        <location evidence="1">Cell membrane</location>
        <topology evidence="1">Single-pass type I membrane protein</topology>
    </subcellularLocation>
</comment>
<dbReference type="GO" id="GO:0042803">
    <property type="term" value="F:protein homodimerization activity"/>
    <property type="evidence" value="ECO:0007669"/>
    <property type="project" value="Ensembl"/>
</dbReference>
<dbReference type="GO" id="GO:0001569">
    <property type="term" value="P:branching involved in blood vessel morphogenesis"/>
    <property type="evidence" value="ECO:0007669"/>
    <property type="project" value="Ensembl"/>
</dbReference>
<keyword evidence="14" id="KW-1185">Reference proteome</keyword>
<feature type="compositionally biased region" description="Low complexity" evidence="9">
    <location>
        <begin position="622"/>
        <end position="634"/>
    </location>
</feature>
<organism evidence="13 14">
    <name type="scientific">Cavia porcellus</name>
    <name type="common">Guinea pig</name>
    <dbReference type="NCBI Taxonomy" id="10141"/>
    <lineage>
        <taxon>Eukaryota</taxon>
        <taxon>Metazoa</taxon>
        <taxon>Chordata</taxon>
        <taxon>Craniata</taxon>
        <taxon>Vertebrata</taxon>
        <taxon>Euteleostomi</taxon>
        <taxon>Mammalia</taxon>
        <taxon>Eutheria</taxon>
        <taxon>Euarchontoglires</taxon>
        <taxon>Glires</taxon>
        <taxon>Rodentia</taxon>
        <taxon>Hystricomorpha</taxon>
        <taxon>Caviidae</taxon>
        <taxon>Cavia</taxon>
    </lineage>
</organism>
<feature type="signal peptide" evidence="11">
    <location>
        <begin position="1"/>
        <end position="25"/>
    </location>
</feature>
<dbReference type="GO" id="GO:0003222">
    <property type="term" value="P:ventricular trabecula myocardium morphogenesis"/>
    <property type="evidence" value="ECO:0007669"/>
    <property type="project" value="Ensembl"/>
</dbReference>
<dbReference type="GO" id="GO:0051897">
    <property type="term" value="P:positive regulation of phosphatidylinositol 3-kinase/protein kinase B signal transduction"/>
    <property type="evidence" value="ECO:0007669"/>
    <property type="project" value="Ensembl"/>
</dbReference>
<evidence type="ECO:0000256" key="1">
    <source>
        <dbReference type="ARBA" id="ARBA00004251"/>
    </source>
</evidence>
<dbReference type="GO" id="GO:0005539">
    <property type="term" value="F:glycosaminoglycan binding"/>
    <property type="evidence" value="ECO:0007669"/>
    <property type="project" value="Ensembl"/>
</dbReference>
<dbReference type="GeneID" id="100725576"/>
<dbReference type="GO" id="GO:0007179">
    <property type="term" value="P:transforming growth factor beta receptor signaling pathway"/>
    <property type="evidence" value="ECO:0007669"/>
    <property type="project" value="Ensembl"/>
</dbReference>
<dbReference type="GO" id="GO:0072563">
    <property type="term" value="C:endothelial microparticle"/>
    <property type="evidence" value="ECO:0007669"/>
    <property type="project" value="Ensembl"/>
</dbReference>
<dbReference type="GO" id="GO:0005534">
    <property type="term" value="F:galactose binding"/>
    <property type="evidence" value="ECO:0007669"/>
    <property type="project" value="Ensembl"/>
</dbReference>
<dbReference type="GO" id="GO:0003198">
    <property type="term" value="P:epithelial to mesenchymal transition involved in endocardial cushion formation"/>
    <property type="evidence" value="ECO:0007669"/>
    <property type="project" value="Ensembl"/>
</dbReference>
<evidence type="ECO:0000256" key="11">
    <source>
        <dbReference type="SAM" id="SignalP"/>
    </source>
</evidence>
<dbReference type="Ensembl" id="ENSCPOT00000000440.3">
    <property type="protein sequence ID" value="ENSCPOP00000000386.3"/>
    <property type="gene ID" value="ENSCPOG00000000436.4"/>
</dbReference>
<evidence type="ECO:0000256" key="8">
    <source>
        <dbReference type="ARBA" id="ARBA00023180"/>
    </source>
</evidence>
<dbReference type="GO" id="GO:0043235">
    <property type="term" value="C:receptor complex"/>
    <property type="evidence" value="ECO:0007669"/>
    <property type="project" value="Ensembl"/>
</dbReference>
<dbReference type="GO" id="GO:0048845">
    <property type="term" value="P:venous blood vessel morphogenesis"/>
    <property type="evidence" value="ECO:0007669"/>
    <property type="project" value="Ensembl"/>
</dbReference>
<dbReference type="OrthoDB" id="10072329at2759"/>
<dbReference type="GO" id="GO:0060391">
    <property type="term" value="P:positive regulation of SMAD protein signal transduction"/>
    <property type="evidence" value="ECO:0007669"/>
    <property type="project" value="Ensembl"/>
</dbReference>
<dbReference type="PANTHER" id="PTHR14002:SF1">
    <property type="entry name" value="ENDOGLIN"/>
    <property type="match status" value="1"/>
</dbReference>
<name>H0UTY1_CAVPO</name>
<evidence type="ECO:0000256" key="6">
    <source>
        <dbReference type="ARBA" id="ARBA00023136"/>
    </source>
</evidence>
<dbReference type="GO" id="GO:0003148">
    <property type="term" value="P:outflow tract septum morphogenesis"/>
    <property type="evidence" value="ECO:0007669"/>
    <property type="project" value="Ensembl"/>
</dbReference>
<evidence type="ECO:0000256" key="4">
    <source>
        <dbReference type="ARBA" id="ARBA00022729"/>
    </source>
</evidence>
<dbReference type="CTD" id="2022"/>
<dbReference type="Pfam" id="PF26060">
    <property type="entry name" value="TGFBR3_N"/>
    <property type="match status" value="1"/>
</dbReference>
<dbReference type="GO" id="GO:0034713">
    <property type="term" value="F:type I transforming growth factor beta receptor binding"/>
    <property type="evidence" value="ECO:0007669"/>
    <property type="project" value="Ensembl"/>
</dbReference>
<dbReference type="VEuPathDB" id="HostDB:ENSCPOG00000000436"/>
<dbReference type="AlphaFoldDB" id="H0UTY1"/>
<sequence length="653" mass="69726">MDRGALVLASALLLAACSGGPTGLAENVHCDLQPVDPDRGEVTYITSQVSEGCVAQAPNAALEVHVLFLKFLNAVSQLELILQASKSNSIHPREVLLVLVTNTSVLLQLKAPGIPLHLAYDANLVIFQEPPEVNVTEMPPFTFNTKILDWAATKGHLVSVASLDDPSSILLRLGQAAPRSPYCLPKAQQDMGRTLEWRPQGRMTVWGCRLEGVAGHKEAHILRVQSKPDAEPRTVTLKVELSCTAGDPDAVLILQTPPNVFWVIDANHNVQVWATGGYSYKIFPEKHFLGSELPETTQGLLGKARMLNASVVASFVELPLASDISLRASCGGGLQTSPAPIPTTPPEENCSPHLLLSMVQPTCANGIMTLALNKAHVKALQCHITSLTFWDPTCRAEDGGEQLVLRSNYSSCGMKMTPHVVSNGVVISILSDSSPLRQDINCFHTDGLTFQLGLYLSSSFLQASSTMELGQQGFVQVTVTPSIPDITFLLESCHLDLGPEVDTVELIQAQAAKSSCVSLLPPGPDGAPRFSFLLRVYRGPMPTAGTLNCTVTLTAKNLPQEVKRTVSMRVNIVSSDLSGKGLVLPAVLGITFGAFLIGALLTAALWFIYSHTRPPSKREPVVAVAAPASSESSSTNHSIGSTQSTPCSTSSMA</sequence>
<dbReference type="STRING" id="10141.ENSCPOP00000000386"/>
<keyword evidence="2" id="KW-1003">Cell membrane</keyword>
<dbReference type="GO" id="GO:0048745">
    <property type="term" value="P:smooth muscle tissue development"/>
    <property type="evidence" value="ECO:0007669"/>
    <property type="project" value="Ensembl"/>
</dbReference>
<dbReference type="Proteomes" id="UP000005447">
    <property type="component" value="Unassembled WGS sequence"/>
</dbReference>
<dbReference type="GO" id="GO:0010629">
    <property type="term" value="P:negative regulation of gene expression"/>
    <property type="evidence" value="ECO:0007669"/>
    <property type="project" value="Ensembl"/>
</dbReference>
<keyword evidence="7" id="KW-1015">Disulfide bond</keyword>
<feature type="transmembrane region" description="Helical" evidence="10">
    <location>
        <begin position="582"/>
        <end position="609"/>
    </location>
</feature>
<evidence type="ECO:0000256" key="9">
    <source>
        <dbReference type="SAM" id="MobiDB-lite"/>
    </source>
</evidence>
<dbReference type="GO" id="GO:0035912">
    <property type="term" value="P:dorsal aorta morphogenesis"/>
    <property type="evidence" value="ECO:0007669"/>
    <property type="project" value="Ensembl"/>
</dbReference>
<dbReference type="GO" id="GO:0001947">
    <property type="term" value="P:heart looping"/>
    <property type="evidence" value="ECO:0007669"/>
    <property type="project" value="Ensembl"/>
</dbReference>
<keyword evidence="3 10" id="KW-0812">Transmembrane</keyword>
<evidence type="ECO:0000256" key="7">
    <source>
        <dbReference type="ARBA" id="ARBA00023157"/>
    </source>
</evidence>
<dbReference type="GO" id="GO:1905065">
    <property type="term" value="P:positive regulation of vascular associated smooth muscle cell differentiation"/>
    <property type="evidence" value="ECO:0007669"/>
    <property type="project" value="Ensembl"/>
</dbReference>
<dbReference type="InterPro" id="IPR058899">
    <property type="entry name" value="TGFBR3/Endoglin-like_N"/>
</dbReference>
<dbReference type="FunCoup" id="H0UTY1">
    <property type="interactions" value="93"/>
</dbReference>
<reference evidence="13" key="3">
    <citation type="submission" date="2025-09" db="UniProtKB">
        <authorList>
            <consortium name="Ensembl"/>
        </authorList>
    </citation>
    <scope>IDENTIFICATION</scope>
    <source>
        <strain evidence="13">2N</strain>
    </source>
</reference>
<dbReference type="GO" id="GO:0017015">
    <property type="term" value="P:regulation of transforming growth factor beta receptor signaling pathway"/>
    <property type="evidence" value="ECO:0007669"/>
    <property type="project" value="Ensembl"/>
</dbReference>
<dbReference type="GO" id="GO:0015026">
    <property type="term" value="F:coreceptor activity"/>
    <property type="evidence" value="ECO:0007669"/>
    <property type="project" value="Ensembl"/>
</dbReference>
<reference evidence="13" key="2">
    <citation type="submission" date="2025-08" db="UniProtKB">
        <authorList>
            <consortium name="Ensembl"/>
        </authorList>
    </citation>
    <scope>IDENTIFICATION</scope>
    <source>
        <strain evidence="13">2N</strain>
    </source>
</reference>
<evidence type="ECO:0000313" key="14">
    <source>
        <dbReference type="Proteomes" id="UP000005447"/>
    </source>
</evidence>
<evidence type="ECO:0000256" key="5">
    <source>
        <dbReference type="ARBA" id="ARBA00022989"/>
    </source>
</evidence>
<feature type="compositionally biased region" description="Polar residues" evidence="9">
    <location>
        <begin position="635"/>
        <end position="653"/>
    </location>
</feature>
<feature type="domain" description="TGFBR3/Endoglin-like N-terminal" evidence="12">
    <location>
        <begin position="46"/>
        <end position="198"/>
    </location>
</feature>
<evidence type="ECO:0000313" key="13">
    <source>
        <dbReference type="Ensembl" id="ENSCPOP00000000386.3"/>
    </source>
</evidence>